<comment type="caution">
    <text evidence="1">The sequence shown here is derived from an EMBL/GenBank/DDBJ whole genome shotgun (WGS) entry which is preliminary data.</text>
</comment>
<organism evidence="1 2">
    <name type="scientific">Streptomyces canarius</name>
    <dbReference type="NCBI Taxonomy" id="285453"/>
    <lineage>
        <taxon>Bacteria</taxon>
        <taxon>Bacillati</taxon>
        <taxon>Actinomycetota</taxon>
        <taxon>Actinomycetes</taxon>
        <taxon>Kitasatosporales</taxon>
        <taxon>Streptomycetaceae</taxon>
        <taxon>Streptomyces</taxon>
    </lineage>
</organism>
<proteinExistence type="predicted"/>
<keyword evidence="2" id="KW-1185">Reference proteome</keyword>
<sequence length="76" mass="7745">MDGGDAVLHLDQAGVLARQIGVGGAVLVADLELVVLHGHKLAPLLGVIAHGVFPVIGDVGGQGSIQTRNLSFSKIR</sequence>
<name>A0ABQ3DCQ7_9ACTN</name>
<evidence type="ECO:0000313" key="2">
    <source>
        <dbReference type="Proteomes" id="UP000653644"/>
    </source>
</evidence>
<dbReference type="Proteomes" id="UP000653644">
    <property type="component" value="Unassembled WGS sequence"/>
</dbReference>
<reference evidence="2" key="1">
    <citation type="journal article" date="2019" name="Int. J. Syst. Evol. Microbiol.">
        <title>The Global Catalogue of Microorganisms (GCM) 10K type strain sequencing project: providing services to taxonomists for standard genome sequencing and annotation.</title>
        <authorList>
            <consortium name="The Broad Institute Genomics Platform"/>
            <consortium name="The Broad Institute Genome Sequencing Center for Infectious Disease"/>
            <person name="Wu L."/>
            <person name="Ma J."/>
        </authorList>
    </citation>
    <scope>NUCLEOTIDE SEQUENCE [LARGE SCALE GENOMIC DNA]</scope>
    <source>
        <strain evidence="2">JCM 4733</strain>
    </source>
</reference>
<accession>A0ABQ3DCQ7</accession>
<gene>
    <name evidence="1" type="ORF">GCM10010345_92060</name>
</gene>
<dbReference type="EMBL" id="BMVN01000104">
    <property type="protein sequence ID" value="GHA75380.1"/>
    <property type="molecule type" value="Genomic_DNA"/>
</dbReference>
<evidence type="ECO:0000313" key="1">
    <source>
        <dbReference type="EMBL" id="GHA75380.1"/>
    </source>
</evidence>
<protein>
    <submittedName>
        <fullName evidence="1">Uncharacterized protein</fullName>
    </submittedName>
</protein>